<evidence type="ECO:0000256" key="2">
    <source>
        <dbReference type="ARBA" id="ARBA00012438"/>
    </source>
</evidence>
<evidence type="ECO:0000313" key="7">
    <source>
        <dbReference type="Proteomes" id="UP001597525"/>
    </source>
</evidence>
<name>A0ABW6BJA3_9SPHI</name>
<gene>
    <name evidence="6" type="ORF">ACFS7Y_12920</name>
</gene>
<dbReference type="Pfam" id="PF02518">
    <property type="entry name" value="HATPase_c"/>
    <property type="match status" value="1"/>
</dbReference>
<dbReference type="CDD" id="cd00075">
    <property type="entry name" value="HATPase"/>
    <property type="match status" value="1"/>
</dbReference>
<dbReference type="Gene3D" id="3.30.565.10">
    <property type="entry name" value="Histidine kinase-like ATPase, C-terminal domain"/>
    <property type="match status" value="1"/>
</dbReference>
<feature type="transmembrane region" description="Helical" evidence="4">
    <location>
        <begin position="114"/>
        <end position="134"/>
    </location>
</feature>
<accession>A0ABW6BJA3</accession>
<keyword evidence="4" id="KW-0472">Membrane</keyword>
<dbReference type="RefSeq" id="WP_320185719.1">
    <property type="nucleotide sequence ID" value="NZ_CP138332.1"/>
</dbReference>
<dbReference type="InterPro" id="IPR004358">
    <property type="entry name" value="Sig_transdc_His_kin-like_C"/>
</dbReference>
<dbReference type="GO" id="GO:0016301">
    <property type="term" value="F:kinase activity"/>
    <property type="evidence" value="ECO:0007669"/>
    <property type="project" value="UniProtKB-KW"/>
</dbReference>
<dbReference type="SMART" id="SM00388">
    <property type="entry name" value="HisKA"/>
    <property type="match status" value="1"/>
</dbReference>
<organism evidence="6 7">
    <name type="scientific">Sphingobacterium bambusae</name>
    <dbReference type="NCBI Taxonomy" id="662858"/>
    <lineage>
        <taxon>Bacteria</taxon>
        <taxon>Pseudomonadati</taxon>
        <taxon>Bacteroidota</taxon>
        <taxon>Sphingobacteriia</taxon>
        <taxon>Sphingobacteriales</taxon>
        <taxon>Sphingobacteriaceae</taxon>
        <taxon>Sphingobacterium</taxon>
    </lineage>
</organism>
<protein>
    <recommendedName>
        <fullName evidence="2">histidine kinase</fullName>
        <ecNumber evidence="2">2.7.13.3</ecNumber>
    </recommendedName>
</protein>
<evidence type="ECO:0000256" key="3">
    <source>
        <dbReference type="ARBA" id="ARBA00022553"/>
    </source>
</evidence>
<evidence type="ECO:0000256" key="4">
    <source>
        <dbReference type="SAM" id="Phobius"/>
    </source>
</evidence>
<dbReference type="InterPro" id="IPR036097">
    <property type="entry name" value="HisK_dim/P_sf"/>
</dbReference>
<keyword evidence="6" id="KW-0808">Transferase</keyword>
<dbReference type="EC" id="2.7.13.3" evidence="2"/>
<dbReference type="InterPro" id="IPR005467">
    <property type="entry name" value="His_kinase_dom"/>
</dbReference>
<keyword evidence="3" id="KW-0597">Phosphoprotein</keyword>
<keyword evidence="6" id="KW-0418">Kinase</keyword>
<keyword evidence="4" id="KW-0812">Transmembrane</keyword>
<evidence type="ECO:0000259" key="5">
    <source>
        <dbReference type="PROSITE" id="PS50109"/>
    </source>
</evidence>
<comment type="caution">
    <text evidence="6">The sequence shown here is derived from an EMBL/GenBank/DDBJ whole genome shotgun (WGS) entry which is preliminary data.</text>
</comment>
<dbReference type="CDD" id="cd00082">
    <property type="entry name" value="HisKA"/>
    <property type="match status" value="1"/>
</dbReference>
<dbReference type="SUPFAM" id="SSF55874">
    <property type="entry name" value="ATPase domain of HSP90 chaperone/DNA topoisomerase II/histidine kinase"/>
    <property type="match status" value="1"/>
</dbReference>
<keyword evidence="4" id="KW-1133">Transmembrane helix</keyword>
<reference evidence="7" key="1">
    <citation type="journal article" date="2019" name="Int. J. Syst. Evol. Microbiol.">
        <title>The Global Catalogue of Microorganisms (GCM) 10K type strain sequencing project: providing services to taxonomists for standard genome sequencing and annotation.</title>
        <authorList>
            <consortium name="The Broad Institute Genomics Platform"/>
            <consortium name="The Broad Institute Genome Sequencing Center for Infectious Disease"/>
            <person name="Wu L."/>
            <person name="Ma J."/>
        </authorList>
    </citation>
    <scope>NUCLEOTIDE SEQUENCE [LARGE SCALE GENOMIC DNA]</scope>
    <source>
        <strain evidence="7">KCTC 22814</strain>
    </source>
</reference>
<keyword evidence="7" id="KW-1185">Reference proteome</keyword>
<dbReference type="PANTHER" id="PTHR43547">
    <property type="entry name" value="TWO-COMPONENT HISTIDINE KINASE"/>
    <property type="match status" value="1"/>
</dbReference>
<dbReference type="InterPro" id="IPR036890">
    <property type="entry name" value="HATPase_C_sf"/>
</dbReference>
<dbReference type="SMART" id="SM00387">
    <property type="entry name" value="HATPase_c"/>
    <property type="match status" value="1"/>
</dbReference>
<dbReference type="PROSITE" id="PS50109">
    <property type="entry name" value="HIS_KIN"/>
    <property type="match status" value="1"/>
</dbReference>
<feature type="transmembrane region" description="Helical" evidence="4">
    <location>
        <begin position="75"/>
        <end position="94"/>
    </location>
</feature>
<evidence type="ECO:0000256" key="1">
    <source>
        <dbReference type="ARBA" id="ARBA00000085"/>
    </source>
</evidence>
<dbReference type="SUPFAM" id="SSF47384">
    <property type="entry name" value="Homodimeric domain of signal transducing histidine kinase"/>
    <property type="match status" value="1"/>
</dbReference>
<dbReference type="EMBL" id="JBHUPB010000008">
    <property type="protein sequence ID" value="MFD2968294.1"/>
    <property type="molecule type" value="Genomic_DNA"/>
</dbReference>
<dbReference type="PANTHER" id="PTHR43547:SF2">
    <property type="entry name" value="HYBRID SIGNAL TRANSDUCTION HISTIDINE KINASE C"/>
    <property type="match status" value="1"/>
</dbReference>
<feature type="domain" description="Histidine kinase" evidence="5">
    <location>
        <begin position="158"/>
        <end position="373"/>
    </location>
</feature>
<feature type="transmembrane region" description="Helical" evidence="4">
    <location>
        <begin position="6"/>
        <end position="24"/>
    </location>
</feature>
<proteinExistence type="predicted"/>
<dbReference type="InterPro" id="IPR003661">
    <property type="entry name" value="HisK_dim/P_dom"/>
</dbReference>
<dbReference type="InterPro" id="IPR003594">
    <property type="entry name" value="HATPase_dom"/>
</dbReference>
<comment type="catalytic activity">
    <reaction evidence="1">
        <text>ATP + protein L-histidine = ADP + protein N-phospho-L-histidine.</text>
        <dbReference type="EC" id="2.7.13.3"/>
    </reaction>
</comment>
<dbReference type="Proteomes" id="UP001597525">
    <property type="component" value="Unassembled WGS sequence"/>
</dbReference>
<feature type="transmembrane region" description="Helical" evidence="4">
    <location>
        <begin position="36"/>
        <end position="69"/>
    </location>
</feature>
<dbReference type="PRINTS" id="PR00344">
    <property type="entry name" value="BCTRLSENSOR"/>
</dbReference>
<dbReference type="Gene3D" id="1.10.287.130">
    <property type="match status" value="1"/>
</dbReference>
<evidence type="ECO:0000313" key="6">
    <source>
        <dbReference type="EMBL" id="MFD2968294.1"/>
    </source>
</evidence>
<sequence>MKDHQLLAGINLANSAASAIVLLLHHRHQYNASRIVLLAFNFILFAIGCLLYQNGATYYLLCVLIVTILVYDKKWIQILAGASIIGVILFVTFYPQQFLHKEALSTQRNMINTIGALVFMTFIISFFKHVQYGYQAKIEEQHAKLKQMNVDMQKIFSIVSHDIKSPLASLQSVIMLFKEGFLTMDATAQSIQLVSKRIAQLNSTLDNLLHWSSNNLKGLQTSKSHIYLMGVVQETCYFLEALADQKAIDFDIQVDQEIFVYADRDQLSTILRNLISNAIKFSFAGSTVTLRGMTTEDHVTLHVSDTGVGMRRDHRKALFLSLQAPAFGTDGERGSGVGLVLCHELIKQNGGSILVESTEGEGSTFSISLPIGVSHRPTVFVGDDMLVE</sequence>